<dbReference type="EMBL" id="JAFDVH010000005">
    <property type="protein sequence ID" value="KAG7477569.1"/>
    <property type="molecule type" value="Genomic_DNA"/>
</dbReference>
<dbReference type="OrthoDB" id="8746253at2759"/>
<dbReference type="GO" id="GO:0030027">
    <property type="term" value="C:lamellipodium"/>
    <property type="evidence" value="ECO:0007669"/>
    <property type="project" value="TreeGrafter"/>
</dbReference>
<name>A0A9D3Q5I3_MEGAT</name>
<accession>A0A9D3Q5I3</accession>
<dbReference type="Gene3D" id="2.30.29.30">
    <property type="entry name" value="Pleckstrin-homology domain (PH domain)/Phosphotyrosine-binding domain (PTB)"/>
    <property type="match status" value="2"/>
</dbReference>
<evidence type="ECO:0000256" key="1">
    <source>
        <dbReference type="SAM" id="MobiDB-lite"/>
    </source>
</evidence>
<dbReference type="SUPFAM" id="SSF50729">
    <property type="entry name" value="PH domain-like"/>
    <property type="match status" value="2"/>
</dbReference>
<dbReference type="PROSITE" id="PS50003">
    <property type="entry name" value="PH_DOMAIN"/>
    <property type="match status" value="1"/>
</dbReference>
<dbReference type="PANTHER" id="PTHR46026">
    <property type="entry name" value="RHO-TYPE GUANINE NUCLEOTIDE EXCHANGE FACTOR, ISOFORM F"/>
    <property type="match status" value="1"/>
</dbReference>
<feature type="domain" description="PH" evidence="2">
    <location>
        <begin position="108"/>
        <end position="213"/>
    </location>
</feature>
<sequence length="482" mass="54792">MGCCSVTQRHSGTDEVGPDEIELLQVDNTGLWSLGETRLQLSLRNESEEPARRCPPVRELTEESHSPDPVPPEIKHCDHPQAVLWGRSREELHQRIYTEPIRSWEGQAAHAYGEIVWSSRVCLRNPFMQESSERYLVLFSFHLLILALDDLKHEFIYEGVLPLSGMSVRVMSHDSSASNMFEISGPMVDPKVVVCASPADMRKWVESIEARRHKASKQQLSPSNSALSYLVPCDEGWKREELKRYLLRAPIWQWEGTPIQHMGPIGHLSFVRITYSQRQGSQERLLVLFPQDLLFLSVDSQRTCVKYEGRLPCNSIKALERSALPGRLEFELTGDLVDPLLVSCSCPGDYENWIFRLQQPEKTASPTSTQPAPPLMPKKSQKRANAPQIPIWASDMASATTKLRWLHGGDWADHVFTALPPPSAWEHLDVWLLRVRGRAVGRAVHESSAEHRRPQLLCSPVTTISCLSRQRRVVVIYNRPKK</sequence>
<evidence type="ECO:0000313" key="4">
    <source>
        <dbReference type="Proteomes" id="UP001046870"/>
    </source>
</evidence>
<keyword evidence="4" id="KW-1185">Reference proteome</keyword>
<dbReference type="PANTHER" id="PTHR46026:SF4">
    <property type="entry name" value="PH DOMAIN-CONTAINING PROTEIN"/>
    <property type="match status" value="1"/>
</dbReference>
<dbReference type="SMART" id="SM00233">
    <property type="entry name" value="PH"/>
    <property type="match status" value="2"/>
</dbReference>
<reference evidence="3" key="1">
    <citation type="submission" date="2021-01" db="EMBL/GenBank/DDBJ databases">
        <authorList>
            <person name="Zahm M."/>
            <person name="Roques C."/>
            <person name="Cabau C."/>
            <person name="Klopp C."/>
            <person name="Donnadieu C."/>
            <person name="Jouanno E."/>
            <person name="Lampietro C."/>
            <person name="Louis A."/>
            <person name="Herpin A."/>
            <person name="Echchiki A."/>
            <person name="Berthelot C."/>
            <person name="Parey E."/>
            <person name="Roest-Crollius H."/>
            <person name="Braasch I."/>
            <person name="Postlethwait J."/>
            <person name="Bobe J."/>
            <person name="Montfort J."/>
            <person name="Bouchez O."/>
            <person name="Begum T."/>
            <person name="Mejri S."/>
            <person name="Adams A."/>
            <person name="Chen W.-J."/>
            <person name="Guiguen Y."/>
        </authorList>
    </citation>
    <scope>NUCLEOTIDE SEQUENCE</scope>
    <source>
        <strain evidence="3">YG-15Mar2019-1</strain>
        <tissue evidence="3">Brain</tissue>
    </source>
</reference>
<dbReference type="InterPro" id="IPR001849">
    <property type="entry name" value="PH_domain"/>
</dbReference>
<dbReference type="InterPro" id="IPR011993">
    <property type="entry name" value="PH-like_dom_sf"/>
</dbReference>
<dbReference type="Proteomes" id="UP001046870">
    <property type="component" value="Chromosome 5"/>
</dbReference>
<evidence type="ECO:0000259" key="2">
    <source>
        <dbReference type="PROSITE" id="PS50003"/>
    </source>
</evidence>
<gene>
    <name evidence="3" type="ORF">MATL_G00071070</name>
</gene>
<dbReference type="GO" id="GO:0005085">
    <property type="term" value="F:guanyl-nucleotide exchange factor activity"/>
    <property type="evidence" value="ECO:0007669"/>
    <property type="project" value="TreeGrafter"/>
</dbReference>
<organism evidence="3 4">
    <name type="scientific">Megalops atlanticus</name>
    <name type="common">Tarpon</name>
    <name type="synonym">Clupea gigantea</name>
    <dbReference type="NCBI Taxonomy" id="7932"/>
    <lineage>
        <taxon>Eukaryota</taxon>
        <taxon>Metazoa</taxon>
        <taxon>Chordata</taxon>
        <taxon>Craniata</taxon>
        <taxon>Vertebrata</taxon>
        <taxon>Euteleostomi</taxon>
        <taxon>Actinopterygii</taxon>
        <taxon>Neopterygii</taxon>
        <taxon>Teleostei</taxon>
        <taxon>Elopiformes</taxon>
        <taxon>Megalopidae</taxon>
        <taxon>Megalops</taxon>
    </lineage>
</organism>
<feature type="region of interest" description="Disordered" evidence="1">
    <location>
        <begin position="361"/>
        <end position="383"/>
    </location>
</feature>
<comment type="caution">
    <text evidence="3">The sequence shown here is derived from an EMBL/GenBank/DDBJ whole genome shotgun (WGS) entry which is preliminary data.</text>
</comment>
<dbReference type="GO" id="GO:0030032">
    <property type="term" value="P:lamellipodium assembly"/>
    <property type="evidence" value="ECO:0007669"/>
    <property type="project" value="TreeGrafter"/>
</dbReference>
<dbReference type="GO" id="GO:0005737">
    <property type="term" value="C:cytoplasm"/>
    <property type="evidence" value="ECO:0007669"/>
    <property type="project" value="TreeGrafter"/>
</dbReference>
<dbReference type="AlphaFoldDB" id="A0A9D3Q5I3"/>
<protein>
    <recommendedName>
        <fullName evidence="2">PH domain-containing protein</fullName>
    </recommendedName>
</protein>
<proteinExistence type="predicted"/>
<feature type="region of interest" description="Disordered" evidence="1">
    <location>
        <begin position="44"/>
        <end position="73"/>
    </location>
</feature>
<evidence type="ECO:0000313" key="3">
    <source>
        <dbReference type="EMBL" id="KAG7477569.1"/>
    </source>
</evidence>